<organism evidence="1 2">
    <name type="scientific">Amorphotheca resinae ATCC 22711</name>
    <dbReference type="NCBI Taxonomy" id="857342"/>
    <lineage>
        <taxon>Eukaryota</taxon>
        <taxon>Fungi</taxon>
        <taxon>Dikarya</taxon>
        <taxon>Ascomycota</taxon>
        <taxon>Pezizomycotina</taxon>
        <taxon>Leotiomycetes</taxon>
        <taxon>Helotiales</taxon>
        <taxon>Amorphothecaceae</taxon>
        <taxon>Amorphotheca</taxon>
    </lineage>
</organism>
<dbReference type="InParanoid" id="A0A2T3B4V3"/>
<protein>
    <submittedName>
        <fullName evidence="1">Uncharacterized protein</fullName>
    </submittedName>
</protein>
<evidence type="ECO:0000313" key="2">
    <source>
        <dbReference type="Proteomes" id="UP000241818"/>
    </source>
</evidence>
<dbReference type="EMBL" id="KZ679010">
    <property type="protein sequence ID" value="PSS20685.1"/>
    <property type="molecule type" value="Genomic_DNA"/>
</dbReference>
<dbReference type="RefSeq" id="XP_024721955.1">
    <property type="nucleotide sequence ID" value="XM_024866625.1"/>
</dbReference>
<name>A0A2T3B4V3_AMORE</name>
<sequence length="88" mass="9494">MAADLLLLPFTPLPVLTPPWLYTSKAVLQSRETPSAGIWNLEGQRRAREGGKSTCPVHCVHGSTAHCPLLSPTPVNCSSLLGKRGFAW</sequence>
<accession>A0A2T3B4V3</accession>
<evidence type="ECO:0000313" key="1">
    <source>
        <dbReference type="EMBL" id="PSS20685.1"/>
    </source>
</evidence>
<proteinExistence type="predicted"/>
<gene>
    <name evidence="1" type="ORF">M430DRAFT_34877</name>
</gene>
<dbReference type="Proteomes" id="UP000241818">
    <property type="component" value="Unassembled WGS sequence"/>
</dbReference>
<keyword evidence="2" id="KW-1185">Reference proteome</keyword>
<dbReference type="AlphaFoldDB" id="A0A2T3B4V3"/>
<dbReference type="GeneID" id="36574706"/>
<reference evidence="1 2" key="1">
    <citation type="journal article" date="2018" name="New Phytol.">
        <title>Comparative genomics and transcriptomics depict ericoid mycorrhizal fungi as versatile saprotrophs and plant mutualists.</title>
        <authorList>
            <person name="Martino E."/>
            <person name="Morin E."/>
            <person name="Grelet G.A."/>
            <person name="Kuo A."/>
            <person name="Kohler A."/>
            <person name="Daghino S."/>
            <person name="Barry K.W."/>
            <person name="Cichocki N."/>
            <person name="Clum A."/>
            <person name="Dockter R.B."/>
            <person name="Hainaut M."/>
            <person name="Kuo R.C."/>
            <person name="LaButti K."/>
            <person name="Lindahl B.D."/>
            <person name="Lindquist E.A."/>
            <person name="Lipzen A."/>
            <person name="Khouja H.R."/>
            <person name="Magnuson J."/>
            <person name="Murat C."/>
            <person name="Ohm R.A."/>
            <person name="Singer S.W."/>
            <person name="Spatafora J.W."/>
            <person name="Wang M."/>
            <person name="Veneault-Fourrey C."/>
            <person name="Henrissat B."/>
            <person name="Grigoriev I.V."/>
            <person name="Martin F.M."/>
            <person name="Perotto S."/>
        </authorList>
    </citation>
    <scope>NUCLEOTIDE SEQUENCE [LARGE SCALE GENOMIC DNA]</scope>
    <source>
        <strain evidence="1 2">ATCC 22711</strain>
    </source>
</reference>